<keyword evidence="1" id="KW-0732">Signal</keyword>
<evidence type="ECO:0000259" key="4">
    <source>
        <dbReference type="Pfam" id="PF00089"/>
    </source>
</evidence>
<sequence>MLLQLRNKAELTQTVGTIPLPQKRVKKGAVCSVAGWGQTSMKMNDTHSPTLREVELRIMGKKMCLPCPYLHYVPSRMLCVGNPRRGSCHSG</sequence>
<keyword evidence="5" id="KW-0645">Protease</keyword>
<dbReference type="SUPFAM" id="SSF50494">
    <property type="entry name" value="Trypsin-like serine proteases"/>
    <property type="match status" value="1"/>
</dbReference>
<gene>
    <name evidence="5" type="primary">Mcpt2</name>
    <name evidence="5" type="ORF">G0U57_020976</name>
</gene>
<dbReference type="Pfam" id="PF00089">
    <property type="entry name" value="Trypsin"/>
    <property type="match status" value="1"/>
</dbReference>
<dbReference type="GO" id="GO:0004252">
    <property type="term" value="F:serine-type endopeptidase activity"/>
    <property type="evidence" value="ECO:0007669"/>
    <property type="project" value="InterPro"/>
</dbReference>
<evidence type="ECO:0000256" key="1">
    <source>
        <dbReference type="ARBA" id="ARBA00022729"/>
    </source>
</evidence>
<evidence type="ECO:0000313" key="5">
    <source>
        <dbReference type="EMBL" id="KAG6923313.1"/>
    </source>
</evidence>
<name>A0A8T1S442_CHESE</name>
<keyword evidence="2" id="KW-0865">Zymogen</keyword>
<dbReference type="EMBL" id="JAHGAV010000915">
    <property type="protein sequence ID" value="KAG6923313.1"/>
    <property type="molecule type" value="Genomic_DNA"/>
</dbReference>
<evidence type="ECO:0000313" key="6">
    <source>
        <dbReference type="Proteomes" id="UP000765507"/>
    </source>
</evidence>
<proteinExistence type="predicted"/>
<dbReference type="InterPro" id="IPR009003">
    <property type="entry name" value="Peptidase_S1_PA"/>
</dbReference>
<dbReference type="OrthoDB" id="5565075at2759"/>
<reference evidence="5 6" key="1">
    <citation type="journal article" date="2020" name="G3 (Bethesda)">
        <title>Draft Genome of the Common Snapping Turtle, Chelydra serpentina, a Model for Phenotypic Plasticity in Reptiles.</title>
        <authorList>
            <person name="Das D."/>
            <person name="Singh S.K."/>
            <person name="Bierstedt J."/>
            <person name="Erickson A."/>
            <person name="Galli G.L.J."/>
            <person name="Crossley D.A. 2nd"/>
            <person name="Rhen T."/>
        </authorList>
    </citation>
    <scope>NUCLEOTIDE SEQUENCE [LARGE SCALE GENOMIC DNA]</scope>
    <source>
        <strain evidence="5">KW</strain>
    </source>
</reference>
<dbReference type="GO" id="GO:0006508">
    <property type="term" value="P:proteolysis"/>
    <property type="evidence" value="ECO:0007669"/>
    <property type="project" value="UniProtKB-KW"/>
</dbReference>
<feature type="domain" description="Peptidase S1" evidence="4">
    <location>
        <begin position="1"/>
        <end position="87"/>
    </location>
</feature>
<dbReference type="InterPro" id="IPR001254">
    <property type="entry name" value="Trypsin_dom"/>
</dbReference>
<keyword evidence="3" id="KW-1015">Disulfide bond</keyword>
<dbReference type="InterPro" id="IPR043504">
    <property type="entry name" value="Peptidase_S1_PA_chymotrypsin"/>
</dbReference>
<dbReference type="AlphaFoldDB" id="A0A8T1S442"/>
<organism evidence="5 6">
    <name type="scientific">Chelydra serpentina</name>
    <name type="common">Snapping turtle</name>
    <name type="synonym">Testudo serpentina</name>
    <dbReference type="NCBI Taxonomy" id="8475"/>
    <lineage>
        <taxon>Eukaryota</taxon>
        <taxon>Metazoa</taxon>
        <taxon>Chordata</taxon>
        <taxon>Craniata</taxon>
        <taxon>Vertebrata</taxon>
        <taxon>Euteleostomi</taxon>
        <taxon>Archelosauria</taxon>
        <taxon>Testudinata</taxon>
        <taxon>Testudines</taxon>
        <taxon>Cryptodira</taxon>
        <taxon>Durocryptodira</taxon>
        <taxon>Americhelydia</taxon>
        <taxon>Chelydroidea</taxon>
        <taxon>Chelydridae</taxon>
        <taxon>Chelydra</taxon>
    </lineage>
</organism>
<keyword evidence="5" id="KW-0378">Hydrolase</keyword>
<dbReference type="Gene3D" id="2.40.10.10">
    <property type="entry name" value="Trypsin-like serine proteases"/>
    <property type="match status" value="2"/>
</dbReference>
<evidence type="ECO:0000256" key="3">
    <source>
        <dbReference type="ARBA" id="ARBA00023157"/>
    </source>
</evidence>
<accession>A0A8T1S442</accession>
<dbReference type="PANTHER" id="PTHR24271:SF81">
    <property type="entry name" value="GRANZYME B"/>
    <property type="match status" value="1"/>
</dbReference>
<dbReference type="Proteomes" id="UP000765507">
    <property type="component" value="Unassembled WGS sequence"/>
</dbReference>
<protein>
    <submittedName>
        <fullName evidence="5">Mast cell protease 2</fullName>
    </submittedName>
</protein>
<comment type="caution">
    <text evidence="5">The sequence shown here is derived from an EMBL/GenBank/DDBJ whole genome shotgun (WGS) entry which is preliminary data.</text>
</comment>
<keyword evidence="6" id="KW-1185">Reference proteome</keyword>
<dbReference type="PANTHER" id="PTHR24271">
    <property type="entry name" value="KALLIKREIN-RELATED"/>
    <property type="match status" value="1"/>
</dbReference>
<evidence type="ECO:0000256" key="2">
    <source>
        <dbReference type="ARBA" id="ARBA00023145"/>
    </source>
</evidence>